<feature type="transmembrane region" description="Helical" evidence="10">
    <location>
        <begin position="250"/>
        <end position="271"/>
    </location>
</feature>
<keyword evidence="4 10" id="KW-0812">Transmembrane</keyword>
<evidence type="ECO:0000256" key="2">
    <source>
        <dbReference type="ARBA" id="ARBA00022516"/>
    </source>
</evidence>
<accession>A0A0L6VBS1</accession>
<dbReference type="GO" id="GO:0032049">
    <property type="term" value="P:cardiolipin biosynthetic process"/>
    <property type="evidence" value="ECO:0007669"/>
    <property type="project" value="TreeGrafter"/>
</dbReference>
<comment type="subcellular location">
    <subcellularLocation>
        <location evidence="1">Membrane</location>
        <topology evidence="1">Multi-pass membrane protein</topology>
    </subcellularLocation>
</comment>
<protein>
    <submittedName>
        <fullName evidence="11">CDP-diacylglycerol-glycerol-3-phosphate 3-phosphatidyltransferase</fullName>
    </submittedName>
</protein>
<dbReference type="AlphaFoldDB" id="A0A0L6VBS1"/>
<keyword evidence="8" id="KW-0594">Phospholipid biosynthesis</keyword>
<sequence>MRQLTLLSLTLRPTTTQLLSSQRIGRLTANVFFHGQPRLATLGRALSTSQPSSNRRENIYTLPNLLTSTRIILCPLLSYTIIHDHHLLSGGLLFYCAVSDWFDGKLARMYPHRMASVLGTILDPAADKILMTTLVLSLSYKHLIPLPLAAIIIGRDVLLSLSALYFRYQSLPIPVIHTYLFFPCAWIAKKTFGRFWDFSLPSAQVTPTQISKYNTFLQLILVGLTTINPIIPVDTHTPMMILQLSILREFFFLGKWTVAATTITSGLSYVFSRKAIRYIR</sequence>
<dbReference type="InterPro" id="IPR043130">
    <property type="entry name" value="CDP-OH_PTrfase_TM_dom"/>
</dbReference>
<gene>
    <name evidence="11" type="ORF">VP01_2125g4</name>
</gene>
<dbReference type="PANTHER" id="PTHR14269">
    <property type="entry name" value="CDP-DIACYLGLYCEROL--GLYCEROL-3-PHOSPHATE 3-PHOSPHATIDYLTRANSFERASE-RELATED"/>
    <property type="match status" value="1"/>
</dbReference>
<dbReference type="InterPro" id="IPR050324">
    <property type="entry name" value="CDP-alcohol_PTase-I"/>
</dbReference>
<dbReference type="Proteomes" id="UP000037035">
    <property type="component" value="Unassembled WGS sequence"/>
</dbReference>
<dbReference type="PANTHER" id="PTHR14269:SF60">
    <property type="entry name" value="CARDIOLIPIN SYNTHASE (CMP-FORMING)"/>
    <property type="match status" value="1"/>
</dbReference>
<dbReference type="EMBL" id="LAVV01006976">
    <property type="protein sequence ID" value="KNZ57570.1"/>
    <property type="molecule type" value="Genomic_DNA"/>
</dbReference>
<evidence type="ECO:0000256" key="9">
    <source>
        <dbReference type="ARBA" id="ARBA00023264"/>
    </source>
</evidence>
<organism evidence="11 12">
    <name type="scientific">Puccinia sorghi</name>
    <dbReference type="NCBI Taxonomy" id="27349"/>
    <lineage>
        <taxon>Eukaryota</taxon>
        <taxon>Fungi</taxon>
        <taxon>Dikarya</taxon>
        <taxon>Basidiomycota</taxon>
        <taxon>Pucciniomycotina</taxon>
        <taxon>Pucciniomycetes</taxon>
        <taxon>Pucciniales</taxon>
        <taxon>Pucciniaceae</taxon>
        <taxon>Puccinia</taxon>
    </lineage>
</organism>
<keyword evidence="6" id="KW-0443">Lipid metabolism</keyword>
<evidence type="ECO:0000256" key="4">
    <source>
        <dbReference type="ARBA" id="ARBA00022692"/>
    </source>
</evidence>
<reference evidence="11 12" key="1">
    <citation type="submission" date="2015-08" db="EMBL/GenBank/DDBJ databases">
        <title>Next Generation Sequencing and Analysis of the Genome of Puccinia sorghi L Schw, the Causal Agent of Maize Common Rust.</title>
        <authorList>
            <person name="Rochi L."/>
            <person name="Burguener G."/>
            <person name="Darino M."/>
            <person name="Turjanski A."/>
            <person name="Kreff E."/>
            <person name="Dieguez M.J."/>
            <person name="Sacco F."/>
        </authorList>
    </citation>
    <scope>NUCLEOTIDE SEQUENCE [LARGE SCALE GENOMIC DNA]</scope>
    <source>
        <strain evidence="11 12">RO10H11247</strain>
    </source>
</reference>
<name>A0A0L6VBS1_9BASI</name>
<proteinExistence type="predicted"/>
<evidence type="ECO:0000256" key="8">
    <source>
        <dbReference type="ARBA" id="ARBA00023209"/>
    </source>
</evidence>
<evidence type="ECO:0000256" key="10">
    <source>
        <dbReference type="SAM" id="Phobius"/>
    </source>
</evidence>
<evidence type="ECO:0000256" key="5">
    <source>
        <dbReference type="ARBA" id="ARBA00022989"/>
    </source>
</evidence>
<comment type="caution">
    <text evidence="11">The sequence shown here is derived from an EMBL/GenBank/DDBJ whole genome shotgun (WGS) entry which is preliminary data.</text>
</comment>
<dbReference type="GO" id="GO:0016020">
    <property type="term" value="C:membrane"/>
    <property type="evidence" value="ECO:0007669"/>
    <property type="project" value="UniProtKB-SubCell"/>
</dbReference>
<keyword evidence="2" id="KW-0444">Lipid biosynthesis</keyword>
<dbReference type="Gene3D" id="1.20.120.1760">
    <property type="match status" value="1"/>
</dbReference>
<evidence type="ECO:0000256" key="3">
    <source>
        <dbReference type="ARBA" id="ARBA00022679"/>
    </source>
</evidence>
<keyword evidence="9" id="KW-1208">Phospholipid metabolism</keyword>
<evidence type="ECO:0000256" key="6">
    <source>
        <dbReference type="ARBA" id="ARBA00023098"/>
    </source>
</evidence>
<keyword evidence="5 10" id="KW-1133">Transmembrane helix</keyword>
<keyword evidence="12" id="KW-1185">Reference proteome</keyword>
<keyword evidence="7 10" id="KW-0472">Membrane</keyword>
<dbReference type="Pfam" id="PF01066">
    <property type="entry name" value="CDP-OH_P_transf"/>
    <property type="match status" value="1"/>
</dbReference>
<dbReference type="OrthoDB" id="10020554at2759"/>
<keyword evidence="3 11" id="KW-0808">Transferase</keyword>
<dbReference type="GO" id="GO:0043337">
    <property type="term" value="F:cardiolipin synthase (CMP-forming)"/>
    <property type="evidence" value="ECO:0007669"/>
    <property type="project" value="TreeGrafter"/>
</dbReference>
<evidence type="ECO:0000256" key="7">
    <source>
        <dbReference type="ARBA" id="ARBA00023136"/>
    </source>
</evidence>
<dbReference type="VEuPathDB" id="FungiDB:VP01_2125g4"/>
<dbReference type="InterPro" id="IPR000462">
    <property type="entry name" value="CDP-OH_P_trans"/>
</dbReference>
<evidence type="ECO:0000256" key="1">
    <source>
        <dbReference type="ARBA" id="ARBA00004141"/>
    </source>
</evidence>
<evidence type="ECO:0000313" key="12">
    <source>
        <dbReference type="Proteomes" id="UP000037035"/>
    </source>
</evidence>
<evidence type="ECO:0000313" key="11">
    <source>
        <dbReference type="EMBL" id="KNZ57570.1"/>
    </source>
</evidence>
<dbReference type="GO" id="GO:0005739">
    <property type="term" value="C:mitochondrion"/>
    <property type="evidence" value="ECO:0007669"/>
    <property type="project" value="TreeGrafter"/>
</dbReference>
<dbReference type="STRING" id="27349.A0A0L6VBS1"/>